<keyword evidence="2" id="KW-0805">Transcription regulation</keyword>
<evidence type="ECO:0000256" key="5">
    <source>
        <dbReference type="ARBA" id="ARBA00023242"/>
    </source>
</evidence>
<gene>
    <name evidence="8" type="ORF">ASPSYDRAFT_56784</name>
</gene>
<dbReference type="Proteomes" id="UP000184356">
    <property type="component" value="Unassembled WGS sequence"/>
</dbReference>
<dbReference type="GO" id="GO:0000976">
    <property type="term" value="F:transcription cis-regulatory region binding"/>
    <property type="evidence" value="ECO:0007669"/>
    <property type="project" value="TreeGrafter"/>
</dbReference>
<name>A0A1L9TQ67_9EURO</name>
<reference evidence="9" key="1">
    <citation type="journal article" date="2017" name="Genome Biol.">
        <title>Comparative genomics reveals high biological diversity and specific adaptations in the industrially and medically important fungal genus Aspergillus.</title>
        <authorList>
            <person name="de Vries R.P."/>
            <person name="Riley R."/>
            <person name="Wiebenga A."/>
            <person name="Aguilar-Osorio G."/>
            <person name="Amillis S."/>
            <person name="Uchima C.A."/>
            <person name="Anderluh G."/>
            <person name="Asadollahi M."/>
            <person name="Askin M."/>
            <person name="Barry K."/>
            <person name="Battaglia E."/>
            <person name="Bayram O."/>
            <person name="Benocci T."/>
            <person name="Braus-Stromeyer S.A."/>
            <person name="Caldana C."/>
            <person name="Canovas D."/>
            <person name="Cerqueira G.C."/>
            <person name="Chen F."/>
            <person name="Chen W."/>
            <person name="Choi C."/>
            <person name="Clum A."/>
            <person name="Dos Santos R.A."/>
            <person name="Damasio A.R."/>
            <person name="Diallinas G."/>
            <person name="Emri T."/>
            <person name="Fekete E."/>
            <person name="Flipphi M."/>
            <person name="Freyberg S."/>
            <person name="Gallo A."/>
            <person name="Gournas C."/>
            <person name="Habgood R."/>
            <person name="Hainaut M."/>
            <person name="Harispe M.L."/>
            <person name="Henrissat B."/>
            <person name="Hilden K.S."/>
            <person name="Hope R."/>
            <person name="Hossain A."/>
            <person name="Karabika E."/>
            <person name="Karaffa L."/>
            <person name="Karanyi Z."/>
            <person name="Krasevec N."/>
            <person name="Kuo A."/>
            <person name="Kusch H."/>
            <person name="LaButti K."/>
            <person name="Lagendijk E.L."/>
            <person name="Lapidus A."/>
            <person name="Levasseur A."/>
            <person name="Lindquist E."/>
            <person name="Lipzen A."/>
            <person name="Logrieco A.F."/>
            <person name="MacCabe A."/>
            <person name="Maekelae M.R."/>
            <person name="Malavazi I."/>
            <person name="Melin P."/>
            <person name="Meyer V."/>
            <person name="Mielnichuk N."/>
            <person name="Miskei M."/>
            <person name="Molnar A.P."/>
            <person name="Mule G."/>
            <person name="Ngan C.Y."/>
            <person name="Orejas M."/>
            <person name="Orosz E."/>
            <person name="Ouedraogo J.P."/>
            <person name="Overkamp K.M."/>
            <person name="Park H.-S."/>
            <person name="Perrone G."/>
            <person name="Piumi F."/>
            <person name="Punt P.J."/>
            <person name="Ram A.F."/>
            <person name="Ramon A."/>
            <person name="Rauscher S."/>
            <person name="Record E."/>
            <person name="Riano-Pachon D.M."/>
            <person name="Robert V."/>
            <person name="Roehrig J."/>
            <person name="Ruller R."/>
            <person name="Salamov A."/>
            <person name="Salih N.S."/>
            <person name="Samson R.A."/>
            <person name="Sandor E."/>
            <person name="Sanguinetti M."/>
            <person name="Schuetze T."/>
            <person name="Sepcic K."/>
            <person name="Shelest E."/>
            <person name="Sherlock G."/>
            <person name="Sophianopoulou V."/>
            <person name="Squina F.M."/>
            <person name="Sun H."/>
            <person name="Susca A."/>
            <person name="Todd R.B."/>
            <person name="Tsang A."/>
            <person name="Unkles S.E."/>
            <person name="van de Wiele N."/>
            <person name="van Rossen-Uffink D."/>
            <person name="Oliveira J.V."/>
            <person name="Vesth T.C."/>
            <person name="Visser J."/>
            <person name="Yu J.-H."/>
            <person name="Zhou M."/>
            <person name="Andersen M.R."/>
            <person name="Archer D.B."/>
            <person name="Baker S.E."/>
            <person name="Benoit I."/>
            <person name="Brakhage A.A."/>
            <person name="Braus G.H."/>
            <person name="Fischer R."/>
            <person name="Frisvad J.C."/>
            <person name="Goldman G.H."/>
            <person name="Houbraken J."/>
            <person name="Oakley B."/>
            <person name="Pocsi I."/>
            <person name="Scazzocchio C."/>
            <person name="Seiboth B."/>
            <person name="vanKuyk P.A."/>
            <person name="Wortman J."/>
            <person name="Dyer P.S."/>
            <person name="Grigoriev I.V."/>
        </authorList>
    </citation>
    <scope>NUCLEOTIDE SEQUENCE [LARGE SCALE GENOMIC DNA]</scope>
    <source>
        <strain evidence="9">CBS 593.65</strain>
    </source>
</reference>
<evidence type="ECO:0000256" key="2">
    <source>
        <dbReference type="ARBA" id="ARBA00023015"/>
    </source>
</evidence>
<dbReference type="GeneID" id="63765347"/>
<dbReference type="InterPro" id="IPR001138">
    <property type="entry name" value="Zn2Cys6_DnaBD"/>
</dbReference>
<dbReference type="EMBL" id="KV878584">
    <property type="protein sequence ID" value="OJJ61518.1"/>
    <property type="molecule type" value="Genomic_DNA"/>
</dbReference>
<dbReference type="OrthoDB" id="5130013at2759"/>
<dbReference type="Gene3D" id="4.10.240.10">
    <property type="entry name" value="Zn(2)-C6 fungal-type DNA-binding domain"/>
    <property type="match status" value="1"/>
</dbReference>
<sequence length="504" mass="55937">MSAVPLKEPCYTCRRRHIQCDRTRTPCLKCQKAGLQCLDKRPVRWVQGVAIRGTMKGRSYENASVSSSPVGAIEMRPLPSDLPQHPNGQTSLVPTSTGSSLPLPISDATLSVVDATSRYYLDYYNDRICRLFIVYDSENNPFRSLIPLALNDSVLLDAVLALAARHRANFEQPFSTDGSGIPAVPVDVDREALRFKFRAIQGLARSVNAGTPNRDSTVASVFLLVFLDLLESGCDRWNYHLEGAKTLMALTPAHDPGRTVERIRKFIIKQTHLIEALGATFVRPALLSGSTSIDESASLLQDSVEESFLGCPEYILTAVQFFSLQRDIFCSENSSDQAGLDEITSVLDAVIGFDCYLWASALPLPVESARRDMDDLCKLAQAYKLGAMVYGRRVLDALQAVQTDQGGVVAELLEVIDSLQQGSDLFKCTLWPIIVAGLECREPAQRDILTQALGRFWQDTKCLNVTNAAKILQDYWRSTDQNLLTATNHWIFDMGRLSHDWLLI</sequence>
<feature type="region of interest" description="Disordered" evidence="6">
    <location>
        <begin position="78"/>
        <end position="98"/>
    </location>
</feature>
<feature type="domain" description="Zn(2)-C6 fungal-type" evidence="7">
    <location>
        <begin position="9"/>
        <end position="37"/>
    </location>
</feature>
<dbReference type="CDD" id="cd00067">
    <property type="entry name" value="GAL4"/>
    <property type="match status" value="1"/>
</dbReference>
<dbReference type="InterPro" id="IPR021858">
    <property type="entry name" value="Fun_TF"/>
</dbReference>
<evidence type="ECO:0000256" key="6">
    <source>
        <dbReference type="SAM" id="MobiDB-lite"/>
    </source>
</evidence>
<proteinExistence type="predicted"/>
<feature type="compositionally biased region" description="Polar residues" evidence="6">
    <location>
        <begin position="86"/>
        <end position="98"/>
    </location>
</feature>
<organism evidence="8 9">
    <name type="scientific">Aspergillus sydowii CBS 593.65</name>
    <dbReference type="NCBI Taxonomy" id="1036612"/>
    <lineage>
        <taxon>Eukaryota</taxon>
        <taxon>Fungi</taxon>
        <taxon>Dikarya</taxon>
        <taxon>Ascomycota</taxon>
        <taxon>Pezizomycotina</taxon>
        <taxon>Eurotiomycetes</taxon>
        <taxon>Eurotiomycetidae</taxon>
        <taxon>Eurotiales</taxon>
        <taxon>Aspergillaceae</taxon>
        <taxon>Aspergillus</taxon>
        <taxon>Aspergillus subgen. Nidulantes</taxon>
    </lineage>
</organism>
<dbReference type="GO" id="GO:0008270">
    <property type="term" value="F:zinc ion binding"/>
    <property type="evidence" value="ECO:0007669"/>
    <property type="project" value="InterPro"/>
</dbReference>
<evidence type="ECO:0000259" key="7">
    <source>
        <dbReference type="PROSITE" id="PS50048"/>
    </source>
</evidence>
<keyword evidence="9" id="KW-1185">Reference proteome</keyword>
<protein>
    <recommendedName>
        <fullName evidence="7">Zn(2)-C6 fungal-type domain-containing protein</fullName>
    </recommendedName>
</protein>
<dbReference type="SMART" id="SM00066">
    <property type="entry name" value="GAL4"/>
    <property type="match status" value="1"/>
</dbReference>
<evidence type="ECO:0000256" key="3">
    <source>
        <dbReference type="ARBA" id="ARBA00023125"/>
    </source>
</evidence>
<dbReference type="AlphaFoldDB" id="A0A1L9TQ67"/>
<dbReference type="Pfam" id="PF00172">
    <property type="entry name" value="Zn_clus"/>
    <property type="match status" value="1"/>
</dbReference>
<evidence type="ECO:0000256" key="4">
    <source>
        <dbReference type="ARBA" id="ARBA00023163"/>
    </source>
</evidence>
<dbReference type="InterPro" id="IPR036864">
    <property type="entry name" value="Zn2-C6_fun-type_DNA-bd_sf"/>
</dbReference>
<dbReference type="GO" id="GO:0000981">
    <property type="term" value="F:DNA-binding transcription factor activity, RNA polymerase II-specific"/>
    <property type="evidence" value="ECO:0007669"/>
    <property type="project" value="InterPro"/>
</dbReference>
<dbReference type="VEuPathDB" id="FungiDB:ASPSYDRAFT_56784"/>
<dbReference type="Pfam" id="PF11951">
    <property type="entry name" value="Fungal_trans_2"/>
    <property type="match status" value="1"/>
</dbReference>
<keyword evidence="5" id="KW-0539">Nucleus</keyword>
<evidence type="ECO:0000313" key="8">
    <source>
        <dbReference type="EMBL" id="OJJ61518.1"/>
    </source>
</evidence>
<comment type="subcellular location">
    <subcellularLocation>
        <location evidence="1">Nucleus</location>
    </subcellularLocation>
</comment>
<evidence type="ECO:0000256" key="1">
    <source>
        <dbReference type="ARBA" id="ARBA00004123"/>
    </source>
</evidence>
<evidence type="ECO:0000313" key="9">
    <source>
        <dbReference type="Proteomes" id="UP000184356"/>
    </source>
</evidence>
<dbReference type="RefSeq" id="XP_040705324.1">
    <property type="nucleotide sequence ID" value="XM_040849274.1"/>
</dbReference>
<keyword evidence="4" id="KW-0804">Transcription</keyword>
<dbReference type="SUPFAM" id="SSF57701">
    <property type="entry name" value="Zn2/Cys6 DNA-binding domain"/>
    <property type="match status" value="1"/>
</dbReference>
<dbReference type="GO" id="GO:0045944">
    <property type="term" value="P:positive regulation of transcription by RNA polymerase II"/>
    <property type="evidence" value="ECO:0007669"/>
    <property type="project" value="TreeGrafter"/>
</dbReference>
<dbReference type="PANTHER" id="PTHR37534">
    <property type="entry name" value="TRANSCRIPTIONAL ACTIVATOR PROTEIN UGA3"/>
    <property type="match status" value="1"/>
</dbReference>
<accession>A0A1L9TQ67</accession>
<dbReference type="PROSITE" id="PS50048">
    <property type="entry name" value="ZN2_CY6_FUNGAL_2"/>
    <property type="match status" value="1"/>
</dbReference>
<dbReference type="PROSITE" id="PS00463">
    <property type="entry name" value="ZN2_CY6_FUNGAL_1"/>
    <property type="match status" value="1"/>
</dbReference>
<dbReference type="GO" id="GO:0005634">
    <property type="term" value="C:nucleus"/>
    <property type="evidence" value="ECO:0007669"/>
    <property type="project" value="UniProtKB-SubCell"/>
</dbReference>
<keyword evidence="3" id="KW-0238">DNA-binding</keyword>
<dbReference type="PANTHER" id="PTHR37534:SF8">
    <property type="entry name" value="ZN(II)2CYS6 TRANSCRIPTION FACTOR (EUROFUNG)"/>
    <property type="match status" value="1"/>
</dbReference>